<sequence length="232" mass="26857">MSWASKDYPSAFLEDKRVTELWFEIIKEYDSEPNVGFSHWTTCAPTHTDTPHEPSRLLKICAHNMDDPPDPKGGRKPVTYKGPWDEQSIREFINGFIHQDSSPKKYQIWLSYCSYFDGYPEDGKVVDLLRKISKDLEAQDVEFKFMGHDCLVEPTKFGPNHFDAMVDPSKPYSSPSVNLSMYGYNLYDLHLHNGGRDKLRYRGSWDEQSIRSFINSLISGEVPPNQFIKSFE</sequence>
<name>A0A481YRN8_9VIRU</name>
<dbReference type="EMBL" id="MK500328">
    <property type="protein sequence ID" value="QBK85862.1"/>
    <property type="molecule type" value="Genomic_DNA"/>
</dbReference>
<accession>A0A481YRN8</accession>
<reference evidence="1" key="1">
    <citation type="journal article" date="2019" name="MBio">
        <title>Virus Genomes from Deep Sea Sediments Expand the Ocean Megavirome and Support Independent Origins of Viral Gigantism.</title>
        <authorList>
            <person name="Backstrom D."/>
            <person name="Yutin N."/>
            <person name="Jorgensen S.L."/>
            <person name="Dharamshi J."/>
            <person name="Homa F."/>
            <person name="Zaremba-Niedwiedzka K."/>
            <person name="Spang A."/>
            <person name="Wolf Y.I."/>
            <person name="Koonin E.V."/>
            <person name="Ettema T.J."/>
        </authorList>
    </citation>
    <scope>NUCLEOTIDE SEQUENCE</scope>
</reference>
<gene>
    <name evidence="1" type="ORF">LCMAC101_04570</name>
</gene>
<organism evidence="1">
    <name type="scientific">Marseillevirus LCMAC101</name>
    <dbReference type="NCBI Taxonomy" id="2506602"/>
    <lineage>
        <taxon>Viruses</taxon>
        <taxon>Varidnaviria</taxon>
        <taxon>Bamfordvirae</taxon>
        <taxon>Nucleocytoviricota</taxon>
        <taxon>Megaviricetes</taxon>
        <taxon>Pimascovirales</taxon>
        <taxon>Pimascovirales incertae sedis</taxon>
        <taxon>Marseilleviridae</taxon>
    </lineage>
</organism>
<evidence type="ECO:0000313" key="1">
    <source>
        <dbReference type="EMBL" id="QBK85862.1"/>
    </source>
</evidence>
<proteinExistence type="predicted"/>
<protein>
    <submittedName>
        <fullName evidence="1">Uncharacterized protein</fullName>
    </submittedName>
</protein>